<comment type="caution">
    <text evidence="2">The sequence shown here is derived from an EMBL/GenBank/DDBJ whole genome shotgun (WGS) entry which is preliminary data.</text>
</comment>
<accession>A0A8S4QH76</accession>
<feature type="non-terminal residue" evidence="2">
    <location>
        <position position="1"/>
    </location>
</feature>
<sequence length="72" mass="8735">ARNYIQSLPTMKRREFREVFRGANLLAINLLELMLELDADKTRHPILEREKEHWPPSNFKRYKSRNRNKARA</sequence>
<dbReference type="EMBL" id="CAKXAJ010006292">
    <property type="protein sequence ID" value="CAH2209569.1"/>
    <property type="molecule type" value="Genomic_DNA"/>
</dbReference>
<reference evidence="2" key="1">
    <citation type="submission" date="2022-03" db="EMBL/GenBank/DDBJ databases">
        <authorList>
            <person name="Lindestad O."/>
        </authorList>
    </citation>
    <scope>NUCLEOTIDE SEQUENCE</scope>
</reference>
<dbReference type="Gene3D" id="1.10.510.10">
    <property type="entry name" value="Transferase(Phosphotransferase) domain 1"/>
    <property type="match status" value="1"/>
</dbReference>
<dbReference type="Proteomes" id="UP000838756">
    <property type="component" value="Unassembled WGS sequence"/>
</dbReference>
<feature type="region of interest" description="Disordered" evidence="1">
    <location>
        <begin position="47"/>
        <end position="72"/>
    </location>
</feature>
<evidence type="ECO:0000313" key="2">
    <source>
        <dbReference type="EMBL" id="CAH2209569.1"/>
    </source>
</evidence>
<dbReference type="OrthoDB" id="192887at2759"/>
<gene>
    <name evidence="2" type="primary">jg4876</name>
    <name evidence="2" type="ORF">PAEG_LOCUS1967</name>
</gene>
<evidence type="ECO:0000313" key="3">
    <source>
        <dbReference type="Proteomes" id="UP000838756"/>
    </source>
</evidence>
<dbReference type="AlphaFoldDB" id="A0A8S4QH76"/>
<proteinExistence type="predicted"/>
<feature type="compositionally biased region" description="Basic residues" evidence="1">
    <location>
        <begin position="60"/>
        <end position="72"/>
    </location>
</feature>
<evidence type="ECO:0000256" key="1">
    <source>
        <dbReference type="SAM" id="MobiDB-lite"/>
    </source>
</evidence>
<protein>
    <submittedName>
        <fullName evidence="2">Jg4876 protein</fullName>
    </submittedName>
</protein>
<organism evidence="2 3">
    <name type="scientific">Pararge aegeria aegeria</name>
    <dbReference type="NCBI Taxonomy" id="348720"/>
    <lineage>
        <taxon>Eukaryota</taxon>
        <taxon>Metazoa</taxon>
        <taxon>Ecdysozoa</taxon>
        <taxon>Arthropoda</taxon>
        <taxon>Hexapoda</taxon>
        <taxon>Insecta</taxon>
        <taxon>Pterygota</taxon>
        <taxon>Neoptera</taxon>
        <taxon>Endopterygota</taxon>
        <taxon>Lepidoptera</taxon>
        <taxon>Glossata</taxon>
        <taxon>Ditrysia</taxon>
        <taxon>Papilionoidea</taxon>
        <taxon>Nymphalidae</taxon>
        <taxon>Satyrinae</taxon>
        <taxon>Satyrini</taxon>
        <taxon>Parargina</taxon>
        <taxon>Pararge</taxon>
    </lineage>
</organism>
<name>A0A8S4QH76_9NEOP</name>
<keyword evidence="3" id="KW-1185">Reference proteome</keyword>